<organism evidence="2">
    <name type="scientific">marine sediment metagenome</name>
    <dbReference type="NCBI Taxonomy" id="412755"/>
    <lineage>
        <taxon>unclassified sequences</taxon>
        <taxon>metagenomes</taxon>
        <taxon>ecological metagenomes</taxon>
    </lineage>
</organism>
<dbReference type="InterPro" id="IPR010359">
    <property type="entry name" value="IrrE_HExxH"/>
</dbReference>
<feature type="domain" description="IrrE N-terminal-like" evidence="1">
    <location>
        <begin position="89"/>
        <end position="200"/>
    </location>
</feature>
<dbReference type="AlphaFoldDB" id="A0A0F9E0P9"/>
<protein>
    <recommendedName>
        <fullName evidence="1">IrrE N-terminal-like domain-containing protein</fullName>
    </recommendedName>
</protein>
<gene>
    <name evidence="2" type="ORF">LCGC14_2212970</name>
</gene>
<dbReference type="Pfam" id="PF06114">
    <property type="entry name" value="Peptidase_M78"/>
    <property type="match status" value="1"/>
</dbReference>
<sequence length="207" mass="23877">MGVDGIDVPYLSYDRLRELAEAFIQEHHPSREIPIPVEEIIDVRLHVNIVPTPGLTKVFADDEDDGIESFVTSSLTDIYVDEDAYTRQTNRYRFTIAHELAHIHLHDRVFRTLEVHSIAEWRETVKSIPRKQYAWLEWQAYSFAGHLLVPTTELEAHLSKCIEMIEGAGMSSDDEAVRPSIEKNLGDTFKVSSIVIHKRVERENLWP</sequence>
<evidence type="ECO:0000313" key="2">
    <source>
        <dbReference type="EMBL" id="KKL59671.1"/>
    </source>
</evidence>
<comment type="caution">
    <text evidence="2">The sequence shown here is derived from an EMBL/GenBank/DDBJ whole genome shotgun (WGS) entry which is preliminary data.</text>
</comment>
<name>A0A0F9E0P9_9ZZZZ</name>
<accession>A0A0F9E0P9</accession>
<reference evidence="2" key="1">
    <citation type="journal article" date="2015" name="Nature">
        <title>Complex archaea that bridge the gap between prokaryotes and eukaryotes.</title>
        <authorList>
            <person name="Spang A."/>
            <person name="Saw J.H."/>
            <person name="Jorgensen S.L."/>
            <person name="Zaremba-Niedzwiedzka K."/>
            <person name="Martijn J."/>
            <person name="Lind A.E."/>
            <person name="van Eijk R."/>
            <person name="Schleper C."/>
            <person name="Guy L."/>
            <person name="Ettema T.J."/>
        </authorList>
    </citation>
    <scope>NUCLEOTIDE SEQUENCE</scope>
</reference>
<evidence type="ECO:0000259" key="1">
    <source>
        <dbReference type="Pfam" id="PF06114"/>
    </source>
</evidence>
<dbReference type="EMBL" id="LAZR01029406">
    <property type="protein sequence ID" value="KKL59671.1"/>
    <property type="molecule type" value="Genomic_DNA"/>
</dbReference>
<proteinExistence type="predicted"/>
<dbReference type="Gene3D" id="1.10.10.2910">
    <property type="match status" value="1"/>
</dbReference>